<dbReference type="AlphaFoldDB" id="A0A0A9BGR9"/>
<accession>A0A0A9BGR9</accession>
<reference evidence="1" key="2">
    <citation type="journal article" date="2015" name="Data Brief">
        <title>Shoot transcriptome of the giant reed, Arundo donax.</title>
        <authorList>
            <person name="Barrero R.A."/>
            <person name="Guerrero F.D."/>
            <person name="Moolhuijzen P."/>
            <person name="Goolsby J.A."/>
            <person name="Tidwell J."/>
            <person name="Bellgard S.E."/>
            <person name="Bellgard M.I."/>
        </authorList>
    </citation>
    <scope>NUCLEOTIDE SEQUENCE</scope>
    <source>
        <tissue evidence="1">Shoot tissue taken approximately 20 cm above the soil surface</tissue>
    </source>
</reference>
<evidence type="ECO:0000313" key="1">
    <source>
        <dbReference type="EMBL" id="JAD58492.1"/>
    </source>
</evidence>
<sequence length="39" mass="4356">MQTPQKKPVTHILQGAELPTCITFLDIALSRLLLLLLLL</sequence>
<proteinExistence type="predicted"/>
<name>A0A0A9BGR9_ARUDO</name>
<protein>
    <submittedName>
        <fullName evidence="1">Uncharacterized protein</fullName>
    </submittedName>
</protein>
<dbReference type="EMBL" id="GBRH01239403">
    <property type="protein sequence ID" value="JAD58492.1"/>
    <property type="molecule type" value="Transcribed_RNA"/>
</dbReference>
<organism evidence="1">
    <name type="scientific">Arundo donax</name>
    <name type="common">Giant reed</name>
    <name type="synonym">Donax arundinaceus</name>
    <dbReference type="NCBI Taxonomy" id="35708"/>
    <lineage>
        <taxon>Eukaryota</taxon>
        <taxon>Viridiplantae</taxon>
        <taxon>Streptophyta</taxon>
        <taxon>Embryophyta</taxon>
        <taxon>Tracheophyta</taxon>
        <taxon>Spermatophyta</taxon>
        <taxon>Magnoliopsida</taxon>
        <taxon>Liliopsida</taxon>
        <taxon>Poales</taxon>
        <taxon>Poaceae</taxon>
        <taxon>PACMAD clade</taxon>
        <taxon>Arundinoideae</taxon>
        <taxon>Arundineae</taxon>
        <taxon>Arundo</taxon>
    </lineage>
</organism>
<reference evidence="1" key="1">
    <citation type="submission" date="2014-09" db="EMBL/GenBank/DDBJ databases">
        <authorList>
            <person name="Magalhaes I.L.F."/>
            <person name="Oliveira U."/>
            <person name="Santos F.R."/>
            <person name="Vidigal T.H.D.A."/>
            <person name="Brescovit A.D."/>
            <person name="Santos A.J."/>
        </authorList>
    </citation>
    <scope>NUCLEOTIDE SEQUENCE</scope>
    <source>
        <tissue evidence="1">Shoot tissue taken approximately 20 cm above the soil surface</tissue>
    </source>
</reference>